<feature type="domain" description="Aminoglycoside phosphotransferase" evidence="1">
    <location>
        <begin position="23"/>
        <end position="273"/>
    </location>
</feature>
<protein>
    <submittedName>
        <fullName evidence="2">Phosphotransferase</fullName>
    </submittedName>
</protein>
<accession>A0ABS2A9K1</accession>
<dbReference type="Gene3D" id="3.30.200.20">
    <property type="entry name" value="Phosphorylase Kinase, domain 1"/>
    <property type="match status" value="1"/>
</dbReference>
<organism evidence="2 3">
    <name type="scientific">Paractinoplanes ovalisporus</name>
    <dbReference type="NCBI Taxonomy" id="2810368"/>
    <lineage>
        <taxon>Bacteria</taxon>
        <taxon>Bacillati</taxon>
        <taxon>Actinomycetota</taxon>
        <taxon>Actinomycetes</taxon>
        <taxon>Micromonosporales</taxon>
        <taxon>Micromonosporaceae</taxon>
        <taxon>Paractinoplanes</taxon>
    </lineage>
</organism>
<dbReference type="InterPro" id="IPR011009">
    <property type="entry name" value="Kinase-like_dom_sf"/>
</dbReference>
<dbReference type="PANTHER" id="PTHR21310">
    <property type="entry name" value="AMINOGLYCOSIDE PHOSPHOTRANSFERASE-RELATED-RELATED"/>
    <property type="match status" value="1"/>
</dbReference>
<comment type="caution">
    <text evidence="2">The sequence shown here is derived from an EMBL/GenBank/DDBJ whole genome shotgun (WGS) entry which is preliminary data.</text>
</comment>
<evidence type="ECO:0000313" key="3">
    <source>
        <dbReference type="Proteomes" id="UP000632138"/>
    </source>
</evidence>
<name>A0ABS2A9K1_9ACTN</name>
<dbReference type="Proteomes" id="UP000632138">
    <property type="component" value="Unassembled WGS sequence"/>
</dbReference>
<dbReference type="RefSeq" id="WP_203375864.1">
    <property type="nucleotide sequence ID" value="NZ_JAENHP010000003.1"/>
</dbReference>
<gene>
    <name evidence="2" type="ORF">JIG36_10245</name>
</gene>
<sequence length="308" mass="33156">MDRSLAHWAETAALPGRRITATRTLTGGYSNDNTLLTTDDGSRYVLRRYLKANKCALEEAIARRVATVVPVPEVIASDPTGESAGEPVLLSAFVPGRPVGEILAETDDPALGRDVGATLARIGSIEFDAPGFFAAAALTPGGALEPDGFEPVDGLDLFVDRCLREGNAAGHLTGAEQDALRRYASDVAPELAALKGSRRLVHSDFNPKNLLATEHEGGHRLSAVLDWEYAFSSSPLVDIGNMLRDPRPPAYLDGFLAGFRDAGGDLPPNWRRLSQGLDLFALADFLTRPPAHRYFQRSVTRIRDLLGA</sequence>
<evidence type="ECO:0000259" key="1">
    <source>
        <dbReference type="Pfam" id="PF01636"/>
    </source>
</evidence>
<dbReference type="Pfam" id="PF01636">
    <property type="entry name" value="APH"/>
    <property type="match status" value="1"/>
</dbReference>
<keyword evidence="3" id="KW-1185">Reference proteome</keyword>
<evidence type="ECO:0000313" key="2">
    <source>
        <dbReference type="EMBL" id="MBM2615936.1"/>
    </source>
</evidence>
<reference evidence="2 3" key="1">
    <citation type="submission" date="2021-01" db="EMBL/GenBank/DDBJ databases">
        <title>Actinoplanes sp. nov. LDG1-06 isolated from lichen.</title>
        <authorList>
            <person name="Saeng-In P."/>
            <person name="Phongsopitanun W."/>
            <person name="Kanchanasin P."/>
            <person name="Yuki M."/>
            <person name="Kudo T."/>
            <person name="Ohkuma M."/>
            <person name="Tanasupawat S."/>
        </authorList>
    </citation>
    <scope>NUCLEOTIDE SEQUENCE [LARGE SCALE GENOMIC DNA]</scope>
    <source>
        <strain evidence="2 3">LDG1-06</strain>
    </source>
</reference>
<dbReference type="Gene3D" id="3.90.1200.10">
    <property type="match status" value="1"/>
</dbReference>
<dbReference type="EMBL" id="JAENHP010000003">
    <property type="protein sequence ID" value="MBM2615936.1"/>
    <property type="molecule type" value="Genomic_DNA"/>
</dbReference>
<proteinExistence type="predicted"/>
<dbReference type="InterPro" id="IPR002575">
    <property type="entry name" value="Aminoglycoside_PTrfase"/>
</dbReference>
<dbReference type="SUPFAM" id="SSF56112">
    <property type="entry name" value="Protein kinase-like (PK-like)"/>
    <property type="match status" value="1"/>
</dbReference>
<dbReference type="InterPro" id="IPR051678">
    <property type="entry name" value="AGP_Transferase"/>
</dbReference>